<dbReference type="AlphaFoldDB" id="Q0VLB0"/>
<keyword evidence="2" id="KW-0472">Membrane</keyword>
<dbReference type="KEGG" id="abo:ABO_2590"/>
<protein>
    <submittedName>
        <fullName evidence="3">Uncharacterized protein</fullName>
    </submittedName>
</protein>
<dbReference type="HOGENOM" id="CLU_1444849_0_0_6"/>
<name>Q0VLB0_ALCBS</name>
<evidence type="ECO:0000313" key="4">
    <source>
        <dbReference type="Proteomes" id="UP000008871"/>
    </source>
</evidence>
<reference evidence="3 4" key="1">
    <citation type="journal article" date="2006" name="Nat. Biotechnol.">
        <title>Genome sequence of the ubiquitous hydrocarbon-degrading marine bacterium Alcanivorax borkumensis.</title>
        <authorList>
            <person name="Schneiker S."/>
            <person name="Martins dos Santos V.A.P."/>
            <person name="Bartels D."/>
            <person name="Bekel T."/>
            <person name="Brecht M."/>
            <person name="Buhrmester J."/>
            <person name="Chernikova T.N."/>
            <person name="Denaro R."/>
            <person name="Ferrer M."/>
            <person name="Gertler C."/>
            <person name="Goesmann A."/>
            <person name="Golyshina O.V."/>
            <person name="Kaminski F."/>
            <person name="Khachane A.N."/>
            <person name="Lang S."/>
            <person name="Linke B."/>
            <person name="McHardy A.C."/>
            <person name="Meyer F."/>
            <person name="Nechitaylo T."/>
            <person name="Puehler A."/>
            <person name="Regenhardt D."/>
            <person name="Rupp O."/>
            <person name="Sabirova J.S."/>
            <person name="Selbitschka W."/>
            <person name="Yakimov M.M."/>
            <person name="Timmis K.N."/>
            <person name="Vorhoelter F.-J."/>
            <person name="Weidner S."/>
            <person name="Kaiser O."/>
            <person name="Golyshin P.N."/>
        </authorList>
    </citation>
    <scope>NUCLEOTIDE SEQUENCE [LARGE SCALE GENOMIC DNA]</scope>
    <source>
        <strain evidence="4">ATCC 700651 / DSM 11573 / NCIMB 13689 / SK2</strain>
    </source>
</reference>
<feature type="transmembrane region" description="Helical" evidence="2">
    <location>
        <begin position="12"/>
        <end position="34"/>
    </location>
</feature>
<keyword evidence="2" id="KW-1133">Transmembrane helix</keyword>
<evidence type="ECO:0000256" key="1">
    <source>
        <dbReference type="SAM" id="Coils"/>
    </source>
</evidence>
<evidence type="ECO:0000256" key="2">
    <source>
        <dbReference type="SAM" id="Phobius"/>
    </source>
</evidence>
<keyword evidence="4" id="KW-1185">Reference proteome</keyword>
<dbReference type="EMBL" id="AM286690">
    <property type="protein sequence ID" value="CAL18038.1"/>
    <property type="molecule type" value="Genomic_DNA"/>
</dbReference>
<evidence type="ECO:0000313" key="3">
    <source>
        <dbReference type="EMBL" id="CAL18038.1"/>
    </source>
</evidence>
<dbReference type="OrthoDB" id="6398152at2"/>
<keyword evidence="1" id="KW-0175">Coiled coil</keyword>
<dbReference type="Proteomes" id="UP000008871">
    <property type="component" value="Chromosome"/>
</dbReference>
<keyword evidence="2" id="KW-0812">Transmembrane</keyword>
<proteinExistence type="predicted"/>
<dbReference type="RefSeq" id="WP_011589861.1">
    <property type="nucleotide sequence ID" value="NC_008260.1"/>
</dbReference>
<accession>Q0VLB0</accession>
<feature type="coiled-coil region" evidence="1">
    <location>
        <begin position="83"/>
        <end position="110"/>
    </location>
</feature>
<feature type="transmembrane region" description="Helical" evidence="2">
    <location>
        <begin position="46"/>
        <end position="67"/>
    </location>
</feature>
<gene>
    <name evidence="3" type="ordered locus">ABO_2590</name>
</gene>
<sequence>MESKQKMVISWILFWTFLVVFVLFCLGTLAMLFLGFGEVQETERPTLINILIGEISVGLLTLFYSVFNLKKSAENTTVDNDELNRLKALMVSKDNEISSLKSKLEKEKSRNCQYSTLSEYRDTIKGLCSPLTDTKLEDLIKKLGLDNDNMSQERQKVFAEIGLMKEQGILVNHNPLDPDAVRLAKNA</sequence>
<organism evidence="3 4">
    <name type="scientific">Alcanivorax borkumensis (strain ATCC 700651 / DSM 11573 / NCIMB 13689 / SK2)</name>
    <dbReference type="NCBI Taxonomy" id="393595"/>
    <lineage>
        <taxon>Bacteria</taxon>
        <taxon>Pseudomonadati</taxon>
        <taxon>Pseudomonadota</taxon>
        <taxon>Gammaproteobacteria</taxon>
        <taxon>Oceanospirillales</taxon>
        <taxon>Alcanivoracaceae</taxon>
        <taxon>Alcanivorax</taxon>
    </lineage>
</organism>